<dbReference type="SUPFAM" id="SSF52058">
    <property type="entry name" value="L domain-like"/>
    <property type="match status" value="2"/>
</dbReference>
<evidence type="ECO:0000256" key="5">
    <source>
        <dbReference type="ARBA" id="ARBA00022840"/>
    </source>
</evidence>
<dbReference type="InterPro" id="IPR032675">
    <property type="entry name" value="LRR_dom_sf"/>
</dbReference>
<dbReference type="PRINTS" id="PR00364">
    <property type="entry name" value="DISEASERSIST"/>
</dbReference>
<proteinExistence type="predicted"/>
<dbReference type="InterPro" id="IPR056789">
    <property type="entry name" value="LRR_R13L1-DRL21"/>
</dbReference>
<dbReference type="SMART" id="SM00369">
    <property type="entry name" value="LRR_TYP"/>
    <property type="match status" value="2"/>
</dbReference>
<dbReference type="Pfam" id="PF23559">
    <property type="entry name" value="WHD_DRP"/>
    <property type="match status" value="1"/>
</dbReference>
<dbReference type="InterPro" id="IPR058922">
    <property type="entry name" value="WHD_DRP"/>
</dbReference>
<dbReference type="PANTHER" id="PTHR36766">
    <property type="entry name" value="PLANT BROAD-SPECTRUM MILDEW RESISTANCE PROTEIN RPW8"/>
    <property type="match status" value="1"/>
</dbReference>
<keyword evidence="1" id="KW-0433">Leucine-rich repeat</keyword>
<feature type="domain" description="Zer-1-like leucine-rich repeats region" evidence="9">
    <location>
        <begin position="417"/>
        <end position="482"/>
    </location>
</feature>
<dbReference type="SUPFAM" id="SSF52540">
    <property type="entry name" value="P-loop containing nucleoside triphosphate hydrolases"/>
    <property type="match status" value="1"/>
</dbReference>
<dbReference type="InterPro" id="IPR002182">
    <property type="entry name" value="NB-ARC"/>
</dbReference>
<dbReference type="OrthoDB" id="1896560at2759"/>
<feature type="domain" description="Disease resistance protein winged helix" evidence="8">
    <location>
        <begin position="263"/>
        <end position="321"/>
    </location>
</feature>
<dbReference type="GO" id="GO:0043531">
    <property type="term" value="F:ADP binding"/>
    <property type="evidence" value="ECO:0007669"/>
    <property type="project" value="InterPro"/>
</dbReference>
<evidence type="ECO:0000256" key="4">
    <source>
        <dbReference type="ARBA" id="ARBA00022821"/>
    </source>
</evidence>
<dbReference type="Pfam" id="PF00931">
    <property type="entry name" value="NB-ARC"/>
    <property type="match status" value="1"/>
</dbReference>
<feature type="domain" description="R13L1/DRL21-like LRR repeat region" evidence="10">
    <location>
        <begin position="510"/>
        <end position="633"/>
    </location>
</feature>
<dbReference type="InterPro" id="IPR056845">
    <property type="entry name" value="LRR_Zer-1"/>
</dbReference>
<evidence type="ECO:0000259" key="7">
    <source>
        <dbReference type="Pfam" id="PF18052"/>
    </source>
</evidence>
<keyword evidence="3" id="KW-0547">Nucleotide-binding</keyword>
<dbReference type="InterPro" id="IPR027417">
    <property type="entry name" value="P-loop_NTPase"/>
</dbReference>
<keyword evidence="5" id="KW-0067">ATP-binding</keyword>
<dbReference type="Proteomes" id="UP000626092">
    <property type="component" value="Unassembled WGS sequence"/>
</dbReference>
<dbReference type="InterPro" id="IPR041118">
    <property type="entry name" value="Rx_N"/>
</dbReference>
<protein>
    <recommendedName>
        <fullName evidence="13">Disease resistance RPP13-like protein 1</fullName>
    </recommendedName>
</protein>
<dbReference type="GO" id="GO:0051707">
    <property type="term" value="P:response to other organism"/>
    <property type="evidence" value="ECO:0007669"/>
    <property type="project" value="UniProtKB-ARBA"/>
</dbReference>
<evidence type="ECO:0000313" key="12">
    <source>
        <dbReference type="Proteomes" id="UP000626092"/>
    </source>
</evidence>
<evidence type="ECO:0000259" key="8">
    <source>
        <dbReference type="Pfam" id="PF23559"/>
    </source>
</evidence>
<evidence type="ECO:0000259" key="6">
    <source>
        <dbReference type="Pfam" id="PF00931"/>
    </source>
</evidence>
<dbReference type="PANTHER" id="PTHR36766:SF45">
    <property type="entry name" value="NB-ARC DOMAIN-CONTAINING PROTEIN"/>
    <property type="match status" value="1"/>
</dbReference>
<dbReference type="Pfam" id="PF25013">
    <property type="entry name" value="LRR_Zer-1"/>
    <property type="match status" value="1"/>
</dbReference>
<keyword evidence="4" id="KW-0611">Plant defense</keyword>
<name>A0A834GBH9_RHOSS</name>
<evidence type="ECO:0000259" key="10">
    <source>
        <dbReference type="Pfam" id="PF25019"/>
    </source>
</evidence>
<dbReference type="Pfam" id="PF18052">
    <property type="entry name" value="Rx_N"/>
    <property type="match status" value="1"/>
</dbReference>
<evidence type="ECO:0008006" key="13">
    <source>
        <dbReference type="Google" id="ProtNLM"/>
    </source>
</evidence>
<reference evidence="11" key="1">
    <citation type="submission" date="2019-11" db="EMBL/GenBank/DDBJ databases">
        <authorList>
            <person name="Liu Y."/>
            <person name="Hou J."/>
            <person name="Li T.-Q."/>
            <person name="Guan C.-H."/>
            <person name="Wu X."/>
            <person name="Wu H.-Z."/>
            <person name="Ling F."/>
            <person name="Zhang R."/>
            <person name="Shi X.-G."/>
            <person name="Ren J.-P."/>
            <person name="Chen E.-F."/>
            <person name="Sun J.-M."/>
        </authorList>
    </citation>
    <scope>NUCLEOTIDE SEQUENCE</scope>
    <source>
        <strain evidence="11">Adult_tree_wgs_1</strain>
        <tissue evidence="11">Leaves</tissue>
    </source>
</reference>
<organism evidence="11 12">
    <name type="scientific">Rhododendron simsii</name>
    <name type="common">Sims's rhododendron</name>
    <dbReference type="NCBI Taxonomy" id="118357"/>
    <lineage>
        <taxon>Eukaryota</taxon>
        <taxon>Viridiplantae</taxon>
        <taxon>Streptophyta</taxon>
        <taxon>Embryophyta</taxon>
        <taxon>Tracheophyta</taxon>
        <taxon>Spermatophyta</taxon>
        <taxon>Magnoliopsida</taxon>
        <taxon>eudicotyledons</taxon>
        <taxon>Gunneridae</taxon>
        <taxon>Pentapetalae</taxon>
        <taxon>asterids</taxon>
        <taxon>Ericales</taxon>
        <taxon>Ericaceae</taxon>
        <taxon>Ericoideae</taxon>
        <taxon>Rhodoreae</taxon>
        <taxon>Rhododendron</taxon>
    </lineage>
</organism>
<dbReference type="AlphaFoldDB" id="A0A834GBH9"/>
<feature type="domain" description="NB-ARC" evidence="6">
    <location>
        <begin position="174"/>
        <end position="262"/>
    </location>
</feature>
<dbReference type="Gene3D" id="3.40.50.300">
    <property type="entry name" value="P-loop containing nucleotide triphosphate hydrolases"/>
    <property type="match status" value="1"/>
</dbReference>
<dbReference type="InterPro" id="IPR003591">
    <property type="entry name" value="Leu-rich_rpt_typical-subtyp"/>
</dbReference>
<gene>
    <name evidence="11" type="ORF">RHSIM_Rhsim10G0049100</name>
</gene>
<evidence type="ECO:0000256" key="1">
    <source>
        <dbReference type="ARBA" id="ARBA00022614"/>
    </source>
</evidence>
<dbReference type="EMBL" id="WJXA01000010">
    <property type="protein sequence ID" value="KAF7130555.1"/>
    <property type="molecule type" value="Genomic_DNA"/>
</dbReference>
<dbReference type="Gene3D" id="3.80.10.10">
    <property type="entry name" value="Ribonuclease Inhibitor"/>
    <property type="match status" value="3"/>
</dbReference>
<dbReference type="GO" id="GO:0006952">
    <property type="term" value="P:defense response"/>
    <property type="evidence" value="ECO:0007669"/>
    <property type="project" value="UniProtKB-KW"/>
</dbReference>
<evidence type="ECO:0000256" key="3">
    <source>
        <dbReference type="ARBA" id="ARBA00022741"/>
    </source>
</evidence>
<dbReference type="Gene3D" id="1.20.5.4130">
    <property type="match status" value="1"/>
</dbReference>
<dbReference type="GO" id="GO:0005524">
    <property type="term" value="F:ATP binding"/>
    <property type="evidence" value="ECO:0007669"/>
    <property type="project" value="UniProtKB-KW"/>
</dbReference>
<keyword evidence="2" id="KW-0677">Repeat</keyword>
<feature type="domain" description="Disease resistance N-terminal" evidence="7">
    <location>
        <begin position="10"/>
        <end position="101"/>
    </location>
</feature>
<sequence length="1110" mass="125668">MAEALVGGAVLSATLQVLLDRLASREVINFFRGRKHDGRLLKKMKLKLIGLNKVLNDAENKQIMDQGVKDWLDELKDAVYHADDLVDEIATEALRCKVEAEYQSSPNQVRAPISTSTDSFDSEIESKLEEMIDILEDFKKEKDELGLREVVEQNWSHRLPTTSLLDESCVYGRENDKEEIMKLLLSDGERRTAFDVVPIVGMGGVGKTTLAKLLYNDGRVDEHFCMKSWVCVSDVFDVLRVTRTVVEAVTGRASDANDLNSLQELVSTWIAEGFLEKPKSNKTMEERGYECFHELLSRSFFQRSNAKPSRFVMHDLLHDLAESVVGDFYYRLEDGKPHSISEKVRHFSYVRGQFDGFEKFKVIKDAKYLRTFLQIDRRTYGQWRLSKRVLDEILTSLTHLRLLSLPRYQIGELPHTIGNLIHLRFLDLSNTLINHLPESVCTLCNLETLLLYNCHLLTTLPAEIVKLIKLRVLDLSGTNLKEMPMQISRLKDLQQLTAFVVGKCSGSGFNELKELHRLHGTISISGLENVTSGSNALEAKMREKKQIEKLALEWGSTTGDSQNETDVLEKLDPHTNLEHLKIKNYGGTRFPPWLGDQSFCYMVSLRMENCNNCFSLPPLGQLCALKELTISRMSGIRNVGQEFYGECGSLRKPFESLETLSFEEMSEWVDWCILDAGEFPRLQKLEIIKCPKLIGDLPKKVPSLVRLEIKACPELVASLPRSTSIRKLVLKECQGIQLESQGVYLVETLQISGFANEFASELLTLTNLKELKVERCPRLFSFSELVLQLPKEMSNCYTSLERLTLDGCESLISLPLGFFPKLRYLRIEQCINFETLLIPDGIELQNLQLLESLSILFCNNMVSFPRGGLPSPKLSSLWFQSCKKLEALPEQMHTLLPSLQQLSLSDCPEIDSFPEGGLPTKLGALHIWNCKKLVGGRRDWGLQTLPSLTSFLLEGESEDVVESFPEEGLLPSTLESLRIQNLLNLKSLNNRVFRLGSLRNMHISNCPQLASLPDEGLPSTLVSLHIQRMPNLKSLNKSGLHLLGSLKYMQIRHCHQLQSLPEEGLPASLFELQIQGCPLLKPRCRREEGADWHKIAHVPGISIDGETILD</sequence>
<evidence type="ECO:0000259" key="9">
    <source>
        <dbReference type="Pfam" id="PF25013"/>
    </source>
</evidence>
<dbReference type="Pfam" id="PF25019">
    <property type="entry name" value="LRR_R13L1-DRL21"/>
    <property type="match status" value="1"/>
</dbReference>
<evidence type="ECO:0000256" key="2">
    <source>
        <dbReference type="ARBA" id="ARBA00022737"/>
    </source>
</evidence>
<evidence type="ECO:0000313" key="11">
    <source>
        <dbReference type="EMBL" id="KAF7130555.1"/>
    </source>
</evidence>
<comment type="caution">
    <text evidence="11">The sequence shown here is derived from an EMBL/GenBank/DDBJ whole genome shotgun (WGS) entry which is preliminary data.</text>
</comment>
<accession>A0A834GBH9</accession>
<keyword evidence="12" id="KW-1185">Reference proteome</keyword>